<dbReference type="AlphaFoldDB" id="A0AAV3XS52"/>
<organism evidence="1 2">
    <name type="scientific">Plakobranchus ocellatus</name>
    <dbReference type="NCBI Taxonomy" id="259542"/>
    <lineage>
        <taxon>Eukaryota</taxon>
        <taxon>Metazoa</taxon>
        <taxon>Spiralia</taxon>
        <taxon>Lophotrochozoa</taxon>
        <taxon>Mollusca</taxon>
        <taxon>Gastropoda</taxon>
        <taxon>Heterobranchia</taxon>
        <taxon>Euthyneura</taxon>
        <taxon>Panpulmonata</taxon>
        <taxon>Sacoglossa</taxon>
        <taxon>Placobranchoidea</taxon>
        <taxon>Plakobranchidae</taxon>
        <taxon>Plakobranchus</taxon>
    </lineage>
</organism>
<keyword evidence="2" id="KW-1185">Reference proteome</keyword>
<gene>
    <name evidence="1" type="ORF">PoB_000470600</name>
</gene>
<dbReference type="EMBL" id="BLXT01000588">
    <property type="protein sequence ID" value="GFN78200.1"/>
    <property type="molecule type" value="Genomic_DNA"/>
</dbReference>
<protein>
    <submittedName>
        <fullName evidence="1">Uncharacterized protein</fullName>
    </submittedName>
</protein>
<name>A0AAV3XS52_9GAST</name>
<sequence length="101" mass="11436">MLILFPALTIFPTPPNRCLMEDRRRGSMDILDSRPEVLSDEDSNVPSVLYLPVDSDTDSTRVAYVSLTRVLFVFFEERILCQGNADSLSDENSLQLLVAQR</sequence>
<evidence type="ECO:0000313" key="1">
    <source>
        <dbReference type="EMBL" id="GFN78200.1"/>
    </source>
</evidence>
<reference evidence="1 2" key="1">
    <citation type="journal article" date="2021" name="Elife">
        <title>Chloroplast acquisition without the gene transfer in kleptoplastic sea slugs, Plakobranchus ocellatus.</title>
        <authorList>
            <person name="Maeda T."/>
            <person name="Takahashi S."/>
            <person name="Yoshida T."/>
            <person name="Shimamura S."/>
            <person name="Takaki Y."/>
            <person name="Nagai Y."/>
            <person name="Toyoda A."/>
            <person name="Suzuki Y."/>
            <person name="Arimoto A."/>
            <person name="Ishii H."/>
            <person name="Satoh N."/>
            <person name="Nishiyama T."/>
            <person name="Hasebe M."/>
            <person name="Maruyama T."/>
            <person name="Minagawa J."/>
            <person name="Obokata J."/>
            <person name="Shigenobu S."/>
        </authorList>
    </citation>
    <scope>NUCLEOTIDE SEQUENCE [LARGE SCALE GENOMIC DNA]</scope>
</reference>
<evidence type="ECO:0000313" key="2">
    <source>
        <dbReference type="Proteomes" id="UP000735302"/>
    </source>
</evidence>
<comment type="caution">
    <text evidence="1">The sequence shown here is derived from an EMBL/GenBank/DDBJ whole genome shotgun (WGS) entry which is preliminary data.</text>
</comment>
<dbReference type="Proteomes" id="UP000735302">
    <property type="component" value="Unassembled WGS sequence"/>
</dbReference>
<accession>A0AAV3XS52</accession>
<proteinExistence type="predicted"/>